<dbReference type="Proteomes" id="UP000587991">
    <property type="component" value="Unassembled WGS sequence"/>
</dbReference>
<reference evidence="5 6" key="1">
    <citation type="submission" date="2020-04" db="EMBL/GenBank/DDBJ databases">
        <title>Draft genome of Leeia sp. IMCC25680.</title>
        <authorList>
            <person name="Song J."/>
            <person name="Cho J.-C."/>
        </authorList>
    </citation>
    <scope>NUCLEOTIDE SEQUENCE [LARGE SCALE GENOMIC DNA]</scope>
    <source>
        <strain evidence="5 6">IMCC25680</strain>
    </source>
</reference>
<sequence length="406" mass="44894">MKAKIVAGLGLTLIALQVMAEDKVLRVATWDSGESVNVLTQTAKLFEKTHPGVKVQIEAYGDGFDQKLAAAFGAQNPPDVTYMWNFPDYAASLEPLDDYIKKDKSLKLNDLVPGLLNYNKVGGKLYGLPAGFSSYALYYNKTMFDKAGVAYPNDNWTWDDVRAAARKIRNKEQKQYGYGVDANPDPYDLQSFLWSNGATMVSPDGKKINGYFNSPQSKQVFEMFADMVNKEEAVLFGTGDNKSYRDLFIADKLAMVVSGVWPRGAFIKANKQFGVAMLPSFKGKPPVSVVAQSAVSIAKDSKNKPLAWEFIKFYVSPEAVVLRKDTDLPVSLTVARNENFLKDPYVAPFYKVMQKGSRTPAFLLAKGWSKAQDTLLEGIQEALLKRSDIGAILDKIAKKAEGKLVP</sequence>
<dbReference type="PANTHER" id="PTHR30061:SF50">
    <property type="entry name" value="MALTOSE_MALTODEXTRIN-BINDING PERIPLASMIC PROTEIN"/>
    <property type="match status" value="1"/>
</dbReference>
<dbReference type="GO" id="GO:0042956">
    <property type="term" value="P:maltodextrin transmembrane transport"/>
    <property type="evidence" value="ECO:0007669"/>
    <property type="project" value="TreeGrafter"/>
</dbReference>
<evidence type="ECO:0000256" key="4">
    <source>
        <dbReference type="SAM" id="SignalP"/>
    </source>
</evidence>
<feature type="signal peptide" evidence="4">
    <location>
        <begin position="1"/>
        <end position="20"/>
    </location>
</feature>
<organism evidence="5 6">
    <name type="scientific">Leeia aquatica</name>
    <dbReference type="NCBI Taxonomy" id="2725557"/>
    <lineage>
        <taxon>Bacteria</taxon>
        <taxon>Pseudomonadati</taxon>
        <taxon>Pseudomonadota</taxon>
        <taxon>Betaproteobacteria</taxon>
        <taxon>Neisseriales</taxon>
        <taxon>Leeiaceae</taxon>
        <taxon>Leeia</taxon>
    </lineage>
</organism>
<keyword evidence="2" id="KW-0813">Transport</keyword>
<evidence type="ECO:0000256" key="2">
    <source>
        <dbReference type="ARBA" id="ARBA00022448"/>
    </source>
</evidence>
<comment type="similarity">
    <text evidence="1">Belongs to the bacterial solute-binding protein 1 family.</text>
</comment>
<evidence type="ECO:0000313" key="5">
    <source>
        <dbReference type="EMBL" id="NLR76675.1"/>
    </source>
</evidence>
<feature type="chain" id="PRO_5032465757" evidence="4">
    <location>
        <begin position="21"/>
        <end position="406"/>
    </location>
</feature>
<gene>
    <name evidence="5" type="ORF">HF682_16020</name>
</gene>
<proteinExistence type="inferred from homology"/>
<comment type="caution">
    <text evidence="5">The sequence shown here is derived from an EMBL/GenBank/DDBJ whole genome shotgun (WGS) entry which is preliminary data.</text>
</comment>
<dbReference type="Pfam" id="PF01547">
    <property type="entry name" value="SBP_bac_1"/>
    <property type="match status" value="1"/>
</dbReference>
<keyword evidence="6" id="KW-1185">Reference proteome</keyword>
<evidence type="ECO:0000256" key="1">
    <source>
        <dbReference type="ARBA" id="ARBA00008520"/>
    </source>
</evidence>
<dbReference type="InterPro" id="IPR006059">
    <property type="entry name" value="SBP"/>
</dbReference>
<protein>
    <submittedName>
        <fullName evidence="5">Sugar ABC transporter substrate-binding protein</fullName>
    </submittedName>
</protein>
<accession>A0A847SCN3</accession>
<evidence type="ECO:0000256" key="3">
    <source>
        <dbReference type="ARBA" id="ARBA00022729"/>
    </source>
</evidence>
<dbReference type="SUPFAM" id="SSF53850">
    <property type="entry name" value="Periplasmic binding protein-like II"/>
    <property type="match status" value="1"/>
</dbReference>
<dbReference type="EMBL" id="JABAIM010000004">
    <property type="protein sequence ID" value="NLR76675.1"/>
    <property type="molecule type" value="Genomic_DNA"/>
</dbReference>
<dbReference type="Gene3D" id="3.40.190.10">
    <property type="entry name" value="Periplasmic binding protein-like II"/>
    <property type="match status" value="1"/>
</dbReference>
<keyword evidence="3 4" id="KW-0732">Signal</keyword>
<dbReference type="AlphaFoldDB" id="A0A847SCN3"/>
<dbReference type="CDD" id="cd13585">
    <property type="entry name" value="PBP2_TMBP_like"/>
    <property type="match status" value="1"/>
</dbReference>
<dbReference type="RefSeq" id="WP_168878341.1">
    <property type="nucleotide sequence ID" value="NZ_JABAIM010000004.1"/>
</dbReference>
<dbReference type="GO" id="GO:0055052">
    <property type="term" value="C:ATP-binding cassette (ABC) transporter complex, substrate-binding subunit-containing"/>
    <property type="evidence" value="ECO:0007669"/>
    <property type="project" value="TreeGrafter"/>
</dbReference>
<dbReference type="PANTHER" id="PTHR30061">
    <property type="entry name" value="MALTOSE-BINDING PERIPLASMIC PROTEIN"/>
    <property type="match status" value="1"/>
</dbReference>
<dbReference type="GO" id="GO:0015768">
    <property type="term" value="P:maltose transport"/>
    <property type="evidence" value="ECO:0007669"/>
    <property type="project" value="TreeGrafter"/>
</dbReference>
<evidence type="ECO:0000313" key="6">
    <source>
        <dbReference type="Proteomes" id="UP000587991"/>
    </source>
</evidence>
<dbReference type="GO" id="GO:1901982">
    <property type="term" value="F:maltose binding"/>
    <property type="evidence" value="ECO:0007669"/>
    <property type="project" value="TreeGrafter"/>
</dbReference>
<name>A0A847SCN3_9NEIS</name>